<feature type="domain" description="Major facilitator superfamily (MFS) profile" evidence="16">
    <location>
        <begin position="50"/>
        <end position="556"/>
    </location>
</feature>
<evidence type="ECO:0000256" key="13">
    <source>
        <dbReference type="ARBA" id="ARBA00044780"/>
    </source>
</evidence>
<dbReference type="PROSITE" id="PS50850">
    <property type="entry name" value="MFS"/>
    <property type="match status" value="1"/>
</dbReference>
<evidence type="ECO:0000259" key="16">
    <source>
        <dbReference type="PROSITE" id="PS50850"/>
    </source>
</evidence>
<dbReference type="OrthoDB" id="6339427at2759"/>
<evidence type="ECO:0000256" key="15">
    <source>
        <dbReference type="SAM" id="Phobius"/>
    </source>
</evidence>
<comment type="catalytic activity">
    <reaction evidence="10">
        <text>D-mannose(out) = D-mannose(in)</text>
        <dbReference type="Rhea" id="RHEA:78391"/>
        <dbReference type="ChEBI" id="CHEBI:4208"/>
    </reaction>
    <physiologicalReaction direction="left-to-right" evidence="10">
        <dbReference type="Rhea" id="RHEA:78392"/>
    </physiologicalReaction>
</comment>
<keyword evidence="5 15" id="KW-1133">Transmembrane helix</keyword>
<reference evidence="18" key="1">
    <citation type="journal article" date="2023" name="Commun. Biol.">
        <title>Genome analysis of Parmales, the sister group of diatoms, reveals the evolutionary specialization of diatoms from phago-mixotrophs to photoautotrophs.</title>
        <authorList>
            <person name="Ban H."/>
            <person name="Sato S."/>
            <person name="Yoshikawa S."/>
            <person name="Yamada K."/>
            <person name="Nakamura Y."/>
            <person name="Ichinomiya M."/>
            <person name="Sato N."/>
            <person name="Blanc-Mathieu R."/>
            <person name="Endo H."/>
            <person name="Kuwata A."/>
            <person name="Ogata H."/>
        </authorList>
    </citation>
    <scope>NUCLEOTIDE SEQUENCE [LARGE SCALE GENOMIC DNA]</scope>
    <source>
        <strain evidence="18">NIES 3701</strain>
    </source>
</reference>
<evidence type="ECO:0000256" key="4">
    <source>
        <dbReference type="ARBA" id="ARBA00022692"/>
    </source>
</evidence>
<name>A0A9W7BJI1_9STRA</name>
<feature type="region of interest" description="Disordered" evidence="14">
    <location>
        <begin position="1"/>
        <end position="37"/>
    </location>
</feature>
<comment type="catalytic activity">
    <reaction evidence="7">
        <text>D-galactose(in) = D-galactose(out)</text>
        <dbReference type="Rhea" id="RHEA:34915"/>
        <dbReference type="ChEBI" id="CHEBI:4139"/>
    </reaction>
    <physiologicalReaction direction="right-to-left" evidence="7">
        <dbReference type="Rhea" id="RHEA:34917"/>
    </physiologicalReaction>
</comment>
<dbReference type="PANTHER" id="PTHR48020">
    <property type="entry name" value="PROTON MYO-INOSITOL COTRANSPORTER"/>
    <property type="match status" value="1"/>
</dbReference>
<evidence type="ECO:0000256" key="7">
    <source>
        <dbReference type="ARBA" id="ARBA00044637"/>
    </source>
</evidence>
<keyword evidence="3" id="KW-0813">Transport</keyword>
<dbReference type="GO" id="GO:0022857">
    <property type="term" value="F:transmembrane transporter activity"/>
    <property type="evidence" value="ECO:0007669"/>
    <property type="project" value="InterPro"/>
</dbReference>
<feature type="transmembrane region" description="Helical" evidence="15">
    <location>
        <begin position="499"/>
        <end position="522"/>
    </location>
</feature>
<comment type="catalytic activity">
    <reaction evidence="8">
        <text>D-glucose(out) = D-glucose(in)</text>
        <dbReference type="Rhea" id="RHEA:60376"/>
        <dbReference type="ChEBI" id="CHEBI:4167"/>
    </reaction>
    <physiologicalReaction direction="left-to-right" evidence="8">
        <dbReference type="Rhea" id="RHEA:60377"/>
    </physiologicalReaction>
</comment>
<evidence type="ECO:0000256" key="14">
    <source>
        <dbReference type="SAM" id="MobiDB-lite"/>
    </source>
</evidence>
<feature type="compositionally biased region" description="Low complexity" evidence="14">
    <location>
        <begin position="1"/>
        <end position="33"/>
    </location>
</feature>
<dbReference type="InterPro" id="IPR036259">
    <property type="entry name" value="MFS_trans_sf"/>
</dbReference>
<feature type="transmembrane region" description="Helical" evidence="15">
    <location>
        <begin position="528"/>
        <end position="550"/>
    </location>
</feature>
<dbReference type="InterPro" id="IPR020846">
    <property type="entry name" value="MFS_dom"/>
</dbReference>
<evidence type="ECO:0000256" key="5">
    <source>
        <dbReference type="ARBA" id="ARBA00022989"/>
    </source>
</evidence>
<dbReference type="Pfam" id="PF00083">
    <property type="entry name" value="Sugar_tr"/>
    <property type="match status" value="2"/>
</dbReference>
<evidence type="ECO:0000313" key="17">
    <source>
        <dbReference type="EMBL" id="GMH87818.1"/>
    </source>
</evidence>
<dbReference type="PANTHER" id="PTHR48020:SF12">
    <property type="entry name" value="PROTON MYO-INOSITOL COTRANSPORTER"/>
    <property type="match status" value="1"/>
</dbReference>
<evidence type="ECO:0000256" key="6">
    <source>
        <dbReference type="ARBA" id="ARBA00023136"/>
    </source>
</evidence>
<evidence type="ECO:0000256" key="2">
    <source>
        <dbReference type="ARBA" id="ARBA00011738"/>
    </source>
</evidence>
<evidence type="ECO:0000256" key="1">
    <source>
        <dbReference type="ARBA" id="ARBA00004141"/>
    </source>
</evidence>
<sequence>MSSDPILPNSNSNPNSSTTYSTTTASSNSNSSPNPKPPISPLRNLPLLLLTLLSALGGFLFGYDTGVISGAMLLLKTDFSLTKEQQETVVTSTVITCALTSMCSNIVLKKGRRIVLLLSSVIFTVGSLILACSKNYITLVVGRLTVGIAIGAASLTVPLYLSEMAPKEIRGALVTCNTLCIAFGQFSAGMIDGIFADVEGGWRWMLGLGAVPSLIMFIGFLFMPESPRWLVMTGRRSLAVTVLTKFRNGDAQIAKDEVDQIHTSLIAAESKNEGEEKSFVNTLKQIWRHRPTLRALRLGCGLMFLQQFAGINTVMYYSASIYQMSGFSRTTSIWLSGFTALAQVLGIALSIKLVEIRGRRWLTLRSLGGVVISLVGLGAGFLMSRLSSGSVTDGDEECMSQPAMVWSGLTTYCGDCVQISTCGYCDGQCLSSSYAGDDDDSLPAPDTCDSDWITQACPNPWSNSSVVFMVLYLLFFGIGMGGMPWTVNSEIYPLQWRGVCLGMSTSSNWIGNIVVSATFLSVSDPGALASYGAFWMYASIALLGFVWLFFEMPETKGLGLEEVQKLFEREEDENSGEDAWERIGDEGREKVWGGAKGVV</sequence>
<comment type="subunit">
    <text evidence="2">Homodimer.</text>
</comment>
<gene>
    <name evidence="17" type="ORF">TrST_g8527</name>
</gene>
<proteinExistence type="predicted"/>
<evidence type="ECO:0000256" key="12">
    <source>
        <dbReference type="ARBA" id="ARBA00044710"/>
    </source>
</evidence>
<accession>A0A9W7BJI1</accession>
<comment type="catalytic activity">
    <reaction evidence="9">
        <text>D-xylose(out) = D-xylose(in)</text>
        <dbReference type="Rhea" id="RHEA:78427"/>
        <dbReference type="ChEBI" id="CHEBI:53455"/>
    </reaction>
    <physiologicalReaction direction="left-to-right" evidence="9">
        <dbReference type="Rhea" id="RHEA:78428"/>
    </physiologicalReaction>
</comment>
<dbReference type="Proteomes" id="UP001165085">
    <property type="component" value="Unassembled WGS sequence"/>
</dbReference>
<keyword evidence="4 15" id="KW-0812">Transmembrane</keyword>
<feature type="transmembrane region" description="Helical" evidence="15">
    <location>
        <begin position="47"/>
        <end position="75"/>
    </location>
</feature>
<dbReference type="Gene3D" id="1.20.1250.20">
    <property type="entry name" value="MFS general substrate transporter like domains"/>
    <property type="match status" value="2"/>
</dbReference>
<evidence type="ECO:0000313" key="18">
    <source>
        <dbReference type="Proteomes" id="UP001165085"/>
    </source>
</evidence>
<comment type="catalytic activity">
    <reaction evidence="11">
        <text>D-glucosamine(out) = D-glucosamine(in)</text>
        <dbReference type="Rhea" id="RHEA:78423"/>
        <dbReference type="ChEBI" id="CHEBI:58723"/>
    </reaction>
    <physiologicalReaction direction="left-to-right" evidence="11">
        <dbReference type="Rhea" id="RHEA:78424"/>
    </physiologicalReaction>
</comment>
<keyword evidence="6 15" id="KW-0472">Membrane</keyword>
<feature type="transmembrane region" description="Helical" evidence="15">
    <location>
        <begin position="331"/>
        <end position="351"/>
    </location>
</feature>
<dbReference type="AlphaFoldDB" id="A0A9W7BJI1"/>
<protein>
    <recommendedName>
        <fullName evidence="13">Hexose transporter 1</fullName>
    </recommendedName>
</protein>
<feature type="transmembrane region" description="Helical" evidence="15">
    <location>
        <begin position="466"/>
        <end position="487"/>
    </location>
</feature>
<comment type="subcellular location">
    <subcellularLocation>
        <location evidence="1">Membrane</location>
        <topology evidence="1">Multi-pass membrane protein</topology>
    </subcellularLocation>
</comment>
<feature type="transmembrane region" description="Helical" evidence="15">
    <location>
        <begin position="295"/>
        <end position="319"/>
    </location>
</feature>
<feature type="transmembrane region" description="Helical" evidence="15">
    <location>
        <begin position="202"/>
        <end position="223"/>
    </location>
</feature>
<dbReference type="InterPro" id="IPR003663">
    <property type="entry name" value="Sugar/inositol_transpt"/>
</dbReference>
<comment type="caution">
    <text evidence="17">The sequence shown here is derived from an EMBL/GenBank/DDBJ whole genome shotgun (WGS) entry which is preliminary data.</text>
</comment>
<feature type="transmembrane region" description="Helical" evidence="15">
    <location>
        <begin position="363"/>
        <end position="383"/>
    </location>
</feature>
<feature type="transmembrane region" description="Helical" evidence="15">
    <location>
        <begin position="114"/>
        <end position="131"/>
    </location>
</feature>
<dbReference type="EMBL" id="BRXY01000333">
    <property type="protein sequence ID" value="GMH87818.1"/>
    <property type="molecule type" value="Genomic_DNA"/>
</dbReference>
<organism evidence="17 18">
    <name type="scientific">Triparma strigata</name>
    <dbReference type="NCBI Taxonomy" id="1606541"/>
    <lineage>
        <taxon>Eukaryota</taxon>
        <taxon>Sar</taxon>
        <taxon>Stramenopiles</taxon>
        <taxon>Ochrophyta</taxon>
        <taxon>Bolidophyceae</taxon>
        <taxon>Parmales</taxon>
        <taxon>Triparmaceae</taxon>
        <taxon>Triparma</taxon>
    </lineage>
</organism>
<dbReference type="SUPFAM" id="SSF103473">
    <property type="entry name" value="MFS general substrate transporter"/>
    <property type="match status" value="1"/>
</dbReference>
<evidence type="ECO:0000256" key="11">
    <source>
        <dbReference type="ARBA" id="ARBA00044668"/>
    </source>
</evidence>
<comment type="catalytic activity">
    <reaction evidence="12">
        <text>D-fructose(out) = D-fructose(in)</text>
        <dbReference type="Rhea" id="RHEA:60372"/>
        <dbReference type="ChEBI" id="CHEBI:37721"/>
    </reaction>
    <physiologicalReaction direction="left-to-right" evidence="12">
        <dbReference type="Rhea" id="RHEA:60373"/>
    </physiologicalReaction>
</comment>
<dbReference type="PRINTS" id="PR00171">
    <property type="entry name" value="SUGRTRNSPORT"/>
</dbReference>
<evidence type="ECO:0000256" key="10">
    <source>
        <dbReference type="ARBA" id="ARBA00044662"/>
    </source>
</evidence>
<dbReference type="InterPro" id="IPR005828">
    <property type="entry name" value="MFS_sugar_transport-like"/>
</dbReference>
<keyword evidence="18" id="KW-1185">Reference proteome</keyword>
<evidence type="ECO:0000256" key="9">
    <source>
        <dbReference type="ARBA" id="ARBA00044656"/>
    </source>
</evidence>
<feature type="transmembrane region" description="Helical" evidence="15">
    <location>
        <begin position="137"/>
        <end position="161"/>
    </location>
</feature>
<evidence type="ECO:0000256" key="3">
    <source>
        <dbReference type="ARBA" id="ARBA00022448"/>
    </source>
</evidence>
<dbReference type="GO" id="GO:0016020">
    <property type="term" value="C:membrane"/>
    <property type="evidence" value="ECO:0007669"/>
    <property type="project" value="UniProtKB-SubCell"/>
</dbReference>
<dbReference type="InterPro" id="IPR050814">
    <property type="entry name" value="Myo-inositol_Transporter"/>
</dbReference>
<evidence type="ECO:0000256" key="8">
    <source>
        <dbReference type="ARBA" id="ARBA00044648"/>
    </source>
</evidence>
<feature type="transmembrane region" description="Helical" evidence="15">
    <location>
        <begin position="173"/>
        <end position="196"/>
    </location>
</feature>